<accession>A0A0C2YBS5</accession>
<dbReference type="PANTHER" id="PTHR44998:SF1">
    <property type="entry name" value="UDP-N-ACETYLGLUCOSAMINE--PEPTIDE N-ACETYLGLUCOSAMINYLTRANSFERASE 110 KDA SUBUNIT"/>
    <property type="match status" value="1"/>
</dbReference>
<proteinExistence type="inferred from homology"/>
<dbReference type="InterPro" id="IPR019734">
    <property type="entry name" value="TPR_rpt"/>
</dbReference>
<evidence type="ECO:0000256" key="3">
    <source>
        <dbReference type="ARBA" id="ARBA00011970"/>
    </source>
</evidence>
<evidence type="ECO:0000256" key="1">
    <source>
        <dbReference type="ARBA" id="ARBA00004922"/>
    </source>
</evidence>
<name>A0A0C2YBS5_PARME</name>
<dbReference type="AlphaFoldDB" id="A0A0C2YBS5"/>
<evidence type="ECO:0000256" key="7">
    <source>
        <dbReference type="ARBA" id="ARBA00022803"/>
    </source>
</evidence>
<comment type="pathway">
    <text evidence="1">Protein modification; protein glycosylation.</text>
</comment>
<dbReference type="EC" id="2.4.1.255" evidence="3"/>
<dbReference type="Gene3D" id="1.25.40.10">
    <property type="entry name" value="Tetratricopeptide repeat domain"/>
    <property type="match status" value="1"/>
</dbReference>
<comment type="caution">
    <text evidence="10">The sequence shown here is derived from an EMBL/GenBank/DDBJ whole genome shotgun (WGS) entry which is preliminary data.</text>
</comment>
<dbReference type="PROSITE" id="PS50005">
    <property type="entry name" value="TPR"/>
    <property type="match status" value="1"/>
</dbReference>
<dbReference type="InterPro" id="IPR029489">
    <property type="entry name" value="OGT/SEC/SPY_C"/>
</dbReference>
<feature type="domain" description="O-GlcNAc transferase C-terminal" evidence="9">
    <location>
        <begin position="234"/>
        <end position="393"/>
    </location>
</feature>
<dbReference type="Gene3D" id="3.40.50.2000">
    <property type="entry name" value="Glycogen Phosphorylase B"/>
    <property type="match status" value="1"/>
</dbReference>
<dbReference type="PANTHER" id="PTHR44998">
    <property type="match status" value="1"/>
</dbReference>
<dbReference type="Pfam" id="PF13844">
    <property type="entry name" value="Glyco_transf_41"/>
    <property type="match status" value="2"/>
</dbReference>
<evidence type="ECO:0000256" key="8">
    <source>
        <dbReference type="PROSITE-ProRule" id="PRU00339"/>
    </source>
</evidence>
<evidence type="ECO:0000256" key="4">
    <source>
        <dbReference type="ARBA" id="ARBA00022676"/>
    </source>
</evidence>
<dbReference type="SUPFAM" id="SSF48452">
    <property type="entry name" value="TPR-like"/>
    <property type="match status" value="1"/>
</dbReference>
<dbReference type="Pfam" id="PF13432">
    <property type="entry name" value="TPR_16"/>
    <property type="match status" value="1"/>
</dbReference>
<protein>
    <recommendedName>
        <fullName evidence="3">protein O-GlcNAc transferase</fullName>
        <ecNumber evidence="3">2.4.1.255</ecNumber>
    </recommendedName>
</protein>
<sequence length="686" mass="76898">MSDALAEVMNQIASGKIEATRVIAAADNLALQGADTDALGLYRTWLQYNSANPLAYAIQYNLGVLLGKFGDQEGAVEAFKAALAQRPDFYPAHINLGSTYERLGRTSDAVTQWLGMVNQLPAITGETVNYKVSALKQIGRVLEHTSLEESGEDALRQCIELVQPADAMQHWIAIRQKLCKWPVLAGVANTTRRQLFAAMSPHCLVFHSDDPLLHLARGYKYYKAKIGRPKVFFDRAFHRAALATRPKRRIRIGYLSSYFREHAHGYLTAEMYKLHDRQRFEVYAYSCSRRTGDRIQTQLMKDVDHFVDILDMNDEDVAKRIQADGIDILIDFNGYTGEARPAIMAMRPAPIAVNWLGYPGSMGTPYHDYVIADDFTIPKDFEIYYSEKVVRLPCYQPNDRQRVVANINWTREAAGLPANATVFCGFNGLQKITAPMWARFMDILSRVPNGVLWLLDGGERINERLRQEAIKHGVTPDRIIFAPKLINAEHLSRYPLADLFLDTSPCGAHTTASDSLWMGVPVLTVAGRGFASRVCGSLAVAAGLSDLVCTTFEEYVEKAVELGNDKRRRQAVRDRLAANRDTCDLFDTDKLVRHLDGLLESMWEDFVADRVPVPDLTNLSVYDEIGTDLDTDDLELLGRTDYLDLYRAQLRDYDRHCPIAPDTRLWAAATPAKAASPPKGKAKKGK</sequence>
<dbReference type="SUPFAM" id="SSF53756">
    <property type="entry name" value="UDP-Glycosyltransferase/glycogen phosphorylase"/>
    <property type="match status" value="1"/>
</dbReference>
<evidence type="ECO:0000313" key="10">
    <source>
        <dbReference type="EMBL" id="KIL97179.1"/>
    </source>
</evidence>
<feature type="repeat" description="TPR" evidence="8">
    <location>
        <begin position="56"/>
        <end position="89"/>
    </location>
</feature>
<dbReference type="Proteomes" id="UP000031971">
    <property type="component" value="Unassembled WGS sequence"/>
</dbReference>
<evidence type="ECO:0000256" key="6">
    <source>
        <dbReference type="ARBA" id="ARBA00022737"/>
    </source>
</evidence>
<dbReference type="InterPro" id="IPR011990">
    <property type="entry name" value="TPR-like_helical_dom_sf"/>
</dbReference>
<dbReference type="EMBL" id="JXSL01000030">
    <property type="protein sequence ID" value="KIL97179.1"/>
    <property type="molecule type" value="Genomic_DNA"/>
</dbReference>
<dbReference type="Gene3D" id="3.40.50.11380">
    <property type="match status" value="1"/>
</dbReference>
<evidence type="ECO:0000313" key="11">
    <source>
        <dbReference type="Proteomes" id="UP000031971"/>
    </source>
</evidence>
<dbReference type="STRING" id="272627.CCC_00240"/>
<keyword evidence="5" id="KW-0808">Transferase</keyword>
<keyword evidence="11" id="KW-1185">Reference proteome</keyword>
<feature type="domain" description="O-GlcNAc transferase C-terminal" evidence="9">
    <location>
        <begin position="409"/>
        <end position="593"/>
    </location>
</feature>
<dbReference type="OrthoDB" id="146908at2"/>
<gene>
    <name evidence="10" type="ORF">CCC_00240</name>
</gene>
<evidence type="ECO:0000259" key="9">
    <source>
        <dbReference type="Pfam" id="PF13844"/>
    </source>
</evidence>
<keyword evidence="4" id="KW-0328">Glycosyltransferase</keyword>
<organism evidence="10 11">
    <name type="scientific">Paramagnetospirillum magnetotacticum MS-1</name>
    <dbReference type="NCBI Taxonomy" id="272627"/>
    <lineage>
        <taxon>Bacteria</taxon>
        <taxon>Pseudomonadati</taxon>
        <taxon>Pseudomonadota</taxon>
        <taxon>Alphaproteobacteria</taxon>
        <taxon>Rhodospirillales</taxon>
        <taxon>Magnetospirillaceae</taxon>
        <taxon>Paramagnetospirillum</taxon>
    </lineage>
</organism>
<evidence type="ECO:0000256" key="5">
    <source>
        <dbReference type="ARBA" id="ARBA00022679"/>
    </source>
</evidence>
<keyword evidence="6" id="KW-0677">Repeat</keyword>
<reference evidence="10 11" key="1">
    <citation type="submission" date="2015-01" db="EMBL/GenBank/DDBJ databases">
        <title>Genome Sequence of Magnetospirillum magnetotacticum Strain MS-1.</title>
        <authorList>
            <person name="Marinov G.K."/>
            <person name="Smalley M.D."/>
            <person name="DeSalvo G."/>
        </authorList>
    </citation>
    <scope>NUCLEOTIDE SEQUENCE [LARGE SCALE GENOMIC DNA]</scope>
    <source>
        <strain evidence="10 11">MS-1</strain>
    </source>
</reference>
<dbReference type="RefSeq" id="WP_009871131.1">
    <property type="nucleotide sequence ID" value="NZ_JXSL01000030.1"/>
</dbReference>
<evidence type="ECO:0000256" key="2">
    <source>
        <dbReference type="ARBA" id="ARBA00005386"/>
    </source>
</evidence>
<comment type="similarity">
    <text evidence="2">Belongs to the glycosyltransferase 41 family. O-GlcNAc transferase subfamily.</text>
</comment>
<keyword evidence="7 8" id="KW-0802">TPR repeat</keyword>
<dbReference type="GO" id="GO:0097363">
    <property type="term" value="F:protein O-acetylglucosaminyltransferase activity"/>
    <property type="evidence" value="ECO:0007669"/>
    <property type="project" value="UniProtKB-EC"/>
</dbReference>